<reference evidence="1 2" key="1">
    <citation type="submission" date="2023-07" db="EMBL/GenBank/DDBJ databases">
        <title>Genomic Encyclopedia of Type Strains, Phase IV (KMG-IV): sequencing the most valuable type-strain genomes for metagenomic binning, comparative biology and taxonomic classification.</title>
        <authorList>
            <person name="Goeker M."/>
        </authorList>
    </citation>
    <scope>NUCLEOTIDE SEQUENCE [LARGE SCALE GENOMIC DNA]</scope>
    <source>
        <strain evidence="1 2">DSM 16784</strain>
    </source>
</reference>
<dbReference type="EMBL" id="JAUSUR010000007">
    <property type="protein sequence ID" value="MDQ0362511.1"/>
    <property type="molecule type" value="Genomic_DNA"/>
</dbReference>
<keyword evidence="2" id="KW-1185">Reference proteome</keyword>
<evidence type="ECO:0000313" key="1">
    <source>
        <dbReference type="EMBL" id="MDQ0362511.1"/>
    </source>
</evidence>
<evidence type="ECO:0000313" key="2">
    <source>
        <dbReference type="Proteomes" id="UP001230220"/>
    </source>
</evidence>
<accession>A0ABU0E723</accession>
<gene>
    <name evidence="1" type="ORF">J2S15_003265</name>
</gene>
<comment type="caution">
    <text evidence="1">The sequence shown here is derived from an EMBL/GenBank/DDBJ whole genome shotgun (WGS) entry which is preliminary data.</text>
</comment>
<proteinExistence type="predicted"/>
<protein>
    <submittedName>
        <fullName evidence="1">Uncharacterized protein</fullName>
    </submittedName>
</protein>
<organism evidence="1 2">
    <name type="scientific">Breznakia pachnodae</name>
    <dbReference type="NCBI Taxonomy" id="265178"/>
    <lineage>
        <taxon>Bacteria</taxon>
        <taxon>Bacillati</taxon>
        <taxon>Bacillota</taxon>
        <taxon>Erysipelotrichia</taxon>
        <taxon>Erysipelotrichales</taxon>
        <taxon>Erysipelotrichaceae</taxon>
        <taxon>Breznakia</taxon>
    </lineage>
</organism>
<sequence length="63" mass="7420">MNNLEIIEMIKEEFKDHKATIVTATDEVTVMDWKRDGSRIYSIRYIATQNHLCITATFHIYSI</sequence>
<dbReference type="Proteomes" id="UP001230220">
    <property type="component" value="Unassembled WGS sequence"/>
</dbReference>
<dbReference type="RefSeq" id="WP_307410197.1">
    <property type="nucleotide sequence ID" value="NZ_JAUSUR010000007.1"/>
</dbReference>
<name>A0ABU0E723_9FIRM</name>